<protein>
    <submittedName>
        <fullName evidence="1">Uncharacterized protein</fullName>
    </submittedName>
</protein>
<evidence type="ECO:0000313" key="2">
    <source>
        <dbReference type="Proteomes" id="UP000828251"/>
    </source>
</evidence>
<comment type="caution">
    <text evidence="1">The sequence shown here is derived from an EMBL/GenBank/DDBJ whole genome shotgun (WGS) entry which is preliminary data.</text>
</comment>
<evidence type="ECO:0000313" key="1">
    <source>
        <dbReference type="EMBL" id="KAH1073241.1"/>
    </source>
</evidence>
<sequence>MRRTSVSLDKECINAQFGLTTVQDEHTLFIETITANSLSQVLKDLCIVYTRWTISSQECHTIERDSQKPIGKVWYHFLKSRLTSSTHNTIISNE</sequence>
<accession>A0A9D3V6U3</accession>
<name>A0A9D3V6U3_9ROSI</name>
<gene>
    <name evidence="1" type="ORF">J1N35_025569</name>
</gene>
<dbReference type="AlphaFoldDB" id="A0A9D3V6U3"/>
<reference evidence="1 2" key="1">
    <citation type="journal article" date="2021" name="Plant Biotechnol. J.">
        <title>Multi-omics assisted identification of the key and species-specific regulatory components of drought-tolerant mechanisms in Gossypium stocksii.</title>
        <authorList>
            <person name="Yu D."/>
            <person name="Ke L."/>
            <person name="Zhang D."/>
            <person name="Wu Y."/>
            <person name="Sun Y."/>
            <person name="Mei J."/>
            <person name="Sun J."/>
            <person name="Sun Y."/>
        </authorList>
    </citation>
    <scope>NUCLEOTIDE SEQUENCE [LARGE SCALE GENOMIC DNA]</scope>
    <source>
        <strain evidence="2">cv. E1</strain>
        <tissue evidence="1">Leaf</tissue>
    </source>
</reference>
<organism evidence="1 2">
    <name type="scientific">Gossypium stocksii</name>
    <dbReference type="NCBI Taxonomy" id="47602"/>
    <lineage>
        <taxon>Eukaryota</taxon>
        <taxon>Viridiplantae</taxon>
        <taxon>Streptophyta</taxon>
        <taxon>Embryophyta</taxon>
        <taxon>Tracheophyta</taxon>
        <taxon>Spermatophyta</taxon>
        <taxon>Magnoliopsida</taxon>
        <taxon>eudicotyledons</taxon>
        <taxon>Gunneridae</taxon>
        <taxon>Pentapetalae</taxon>
        <taxon>rosids</taxon>
        <taxon>malvids</taxon>
        <taxon>Malvales</taxon>
        <taxon>Malvaceae</taxon>
        <taxon>Malvoideae</taxon>
        <taxon>Gossypium</taxon>
    </lineage>
</organism>
<dbReference type="Proteomes" id="UP000828251">
    <property type="component" value="Unassembled WGS sequence"/>
</dbReference>
<proteinExistence type="predicted"/>
<keyword evidence="2" id="KW-1185">Reference proteome</keyword>
<dbReference type="EMBL" id="JAIQCV010000008">
    <property type="protein sequence ID" value="KAH1073241.1"/>
    <property type="molecule type" value="Genomic_DNA"/>
</dbReference>